<feature type="region of interest" description="Disordered" evidence="8">
    <location>
        <begin position="1"/>
        <end position="31"/>
    </location>
</feature>
<dbReference type="InParanoid" id="A0A1Y1UID1"/>
<comment type="similarity">
    <text evidence="2">Belongs to the EMC6 family.</text>
</comment>
<dbReference type="Proteomes" id="UP000193218">
    <property type="component" value="Unassembled WGS sequence"/>
</dbReference>
<feature type="transmembrane region" description="Helical" evidence="9">
    <location>
        <begin position="131"/>
        <end position="148"/>
    </location>
</feature>
<comment type="caution">
    <text evidence="10">The sequence shown here is derived from an EMBL/GenBank/DDBJ whole genome shotgun (WGS) entry which is preliminary data.</text>
</comment>
<evidence type="ECO:0000256" key="3">
    <source>
        <dbReference type="ARBA" id="ARBA00020827"/>
    </source>
</evidence>
<dbReference type="STRING" id="4999.A0A1Y1UID1"/>
<dbReference type="InterPro" id="IPR029008">
    <property type="entry name" value="EMC6-like"/>
</dbReference>
<evidence type="ECO:0000256" key="1">
    <source>
        <dbReference type="ARBA" id="ARBA00004477"/>
    </source>
</evidence>
<evidence type="ECO:0000313" key="11">
    <source>
        <dbReference type="Proteomes" id="UP000193218"/>
    </source>
</evidence>
<feature type="compositionally biased region" description="Low complexity" evidence="8">
    <location>
        <begin position="1"/>
        <end position="10"/>
    </location>
</feature>
<dbReference type="PANTHER" id="PTHR20994">
    <property type="entry name" value="ER MEMBRANE PROTEIN COMPLEX SUBUNIT 6"/>
    <property type="match status" value="1"/>
</dbReference>
<keyword evidence="5" id="KW-0256">Endoplasmic reticulum</keyword>
<sequence length="149" mass="15543">MDPSMAGPQVAQPPVPGAPAPGDTSSTAGKASPLFPPAVQHNVRVLSSLSTLSACFSGLVAGVLGLQNYTGFLLYLLTAVSSALVFGIINCHGNMGKYVAGSHVPLVGSDRIGVRKWRGWVGLMGLGQENFLGFLLFWIGGYALIHVYD</sequence>
<evidence type="ECO:0000256" key="7">
    <source>
        <dbReference type="ARBA" id="ARBA00023136"/>
    </source>
</evidence>
<name>A0A1Y1UID1_9TREE</name>
<dbReference type="EMBL" id="NBSH01000005">
    <property type="protein sequence ID" value="ORX37810.1"/>
    <property type="molecule type" value="Genomic_DNA"/>
</dbReference>
<accession>A0A1Y1UID1</accession>
<dbReference type="GeneID" id="33557387"/>
<dbReference type="PANTHER" id="PTHR20994:SF0">
    <property type="entry name" value="ER MEMBRANE PROTEIN COMPLEX SUBUNIT 6"/>
    <property type="match status" value="1"/>
</dbReference>
<comment type="subcellular location">
    <subcellularLocation>
        <location evidence="1">Endoplasmic reticulum membrane</location>
        <topology evidence="1">Multi-pass membrane protein</topology>
    </subcellularLocation>
</comment>
<keyword evidence="4 9" id="KW-0812">Transmembrane</keyword>
<proteinExistence type="inferred from homology"/>
<reference evidence="10 11" key="1">
    <citation type="submission" date="2017-03" db="EMBL/GenBank/DDBJ databases">
        <title>Widespread Adenine N6-methylation of Active Genes in Fungi.</title>
        <authorList>
            <consortium name="DOE Joint Genome Institute"/>
            <person name="Mondo S.J."/>
            <person name="Dannebaum R.O."/>
            <person name="Kuo R.C."/>
            <person name="Louie K.B."/>
            <person name="Bewick A.J."/>
            <person name="Labutti K."/>
            <person name="Haridas S."/>
            <person name="Kuo A."/>
            <person name="Salamov A."/>
            <person name="Ahrendt S.R."/>
            <person name="Lau R."/>
            <person name="Bowen B.P."/>
            <person name="Lipzen A."/>
            <person name="Sullivan W."/>
            <person name="Andreopoulos W.B."/>
            <person name="Clum A."/>
            <person name="Lindquist E."/>
            <person name="Daum C."/>
            <person name="Northen T.R."/>
            <person name="Ramamoorthy G."/>
            <person name="Schmitz R.J."/>
            <person name="Gryganskyi A."/>
            <person name="Culley D."/>
            <person name="Magnuson J."/>
            <person name="James T.Y."/>
            <person name="O'Malley M.A."/>
            <person name="Stajich J.E."/>
            <person name="Spatafora J.W."/>
            <person name="Visel A."/>
            <person name="Grigoriev I.V."/>
        </authorList>
    </citation>
    <scope>NUCLEOTIDE SEQUENCE [LARGE SCALE GENOMIC DNA]</scope>
    <source>
        <strain evidence="10 11">NRRL Y-17943</strain>
    </source>
</reference>
<feature type="transmembrane region" description="Helical" evidence="9">
    <location>
        <begin position="45"/>
        <end position="65"/>
    </location>
</feature>
<protein>
    <recommendedName>
        <fullName evidence="3">ER membrane protein complex subunit 6</fullName>
    </recommendedName>
</protein>
<dbReference type="GO" id="GO:0034975">
    <property type="term" value="P:protein folding in endoplasmic reticulum"/>
    <property type="evidence" value="ECO:0007669"/>
    <property type="project" value="TreeGrafter"/>
</dbReference>
<dbReference type="InterPro" id="IPR008504">
    <property type="entry name" value="Emc6"/>
</dbReference>
<feature type="transmembrane region" description="Helical" evidence="9">
    <location>
        <begin position="72"/>
        <end position="89"/>
    </location>
</feature>
<evidence type="ECO:0000256" key="9">
    <source>
        <dbReference type="SAM" id="Phobius"/>
    </source>
</evidence>
<keyword evidence="7 9" id="KW-0472">Membrane</keyword>
<organism evidence="10 11">
    <name type="scientific">Kockovaella imperatae</name>
    <dbReference type="NCBI Taxonomy" id="4999"/>
    <lineage>
        <taxon>Eukaryota</taxon>
        <taxon>Fungi</taxon>
        <taxon>Dikarya</taxon>
        <taxon>Basidiomycota</taxon>
        <taxon>Agaricomycotina</taxon>
        <taxon>Tremellomycetes</taxon>
        <taxon>Tremellales</taxon>
        <taxon>Cuniculitremaceae</taxon>
        <taxon>Kockovaella</taxon>
    </lineage>
</organism>
<dbReference type="GO" id="GO:0000045">
    <property type="term" value="P:autophagosome assembly"/>
    <property type="evidence" value="ECO:0007669"/>
    <property type="project" value="TreeGrafter"/>
</dbReference>
<dbReference type="GO" id="GO:0072546">
    <property type="term" value="C:EMC complex"/>
    <property type="evidence" value="ECO:0007669"/>
    <property type="project" value="InterPro"/>
</dbReference>
<dbReference type="Pfam" id="PF07019">
    <property type="entry name" value="EMC6"/>
    <property type="match status" value="1"/>
</dbReference>
<evidence type="ECO:0000256" key="5">
    <source>
        <dbReference type="ARBA" id="ARBA00022824"/>
    </source>
</evidence>
<gene>
    <name evidence="10" type="ORF">BD324DRAFT_623414</name>
</gene>
<keyword evidence="6 9" id="KW-1133">Transmembrane helix</keyword>
<dbReference type="FunCoup" id="A0A1Y1UID1">
    <property type="interactions" value="190"/>
</dbReference>
<dbReference type="AlphaFoldDB" id="A0A1Y1UID1"/>
<evidence type="ECO:0000256" key="4">
    <source>
        <dbReference type="ARBA" id="ARBA00022692"/>
    </source>
</evidence>
<evidence type="ECO:0000313" key="10">
    <source>
        <dbReference type="EMBL" id="ORX37810.1"/>
    </source>
</evidence>
<evidence type="ECO:0000256" key="8">
    <source>
        <dbReference type="SAM" id="MobiDB-lite"/>
    </source>
</evidence>
<dbReference type="RefSeq" id="XP_021871797.1">
    <property type="nucleotide sequence ID" value="XM_022015578.1"/>
</dbReference>
<dbReference type="OrthoDB" id="16510at2759"/>
<evidence type="ECO:0000256" key="6">
    <source>
        <dbReference type="ARBA" id="ARBA00022989"/>
    </source>
</evidence>
<evidence type="ECO:0000256" key="2">
    <source>
        <dbReference type="ARBA" id="ARBA00009436"/>
    </source>
</evidence>
<keyword evidence="11" id="KW-1185">Reference proteome</keyword>